<dbReference type="InterPro" id="IPR003673">
    <property type="entry name" value="CoA-Trfase_fam_III"/>
</dbReference>
<dbReference type="SUPFAM" id="SSF89796">
    <property type="entry name" value="CoA-transferase family III (CaiB/BaiF)"/>
    <property type="match status" value="1"/>
</dbReference>
<dbReference type="InterPro" id="IPR050483">
    <property type="entry name" value="CoA-transferase_III_domain"/>
</dbReference>
<dbReference type="InterPro" id="IPR023606">
    <property type="entry name" value="CoA-Trfase_III_dom_1_sf"/>
</dbReference>
<sequence length="418" mass="45292">MVTIDSANPRHLRARQPVNMETNKMSKVLEGIRVLDFGRFIAGPFCAALLADYGADVIRIDRVGGSEDRFIVPVTESGEGALFLQCNRNKRSITLDIDSKEGREVVRRLVETADVVVANMPPKTLVNLGLDYATLSAINPAIILTASTAFGSHEGAGHRVGFDGVGQAMSGAVYMSGTPESPTKAMVPVVDFSTALSCALGTVMALYERRNSGRGQCVEASLLQTALNLSSGALIEEAALAIDRQAMGNRSPSYGPSDIFRVADGWIIAQVIGQPLFRRWANLIGAPELVEDPRFRDDLRRGEHGEVLSDLMGKWCASRTRDDALRELEKAKIPAAPIYSPREALDDASIQESGAYIWLDYPGLPRKAPIVAPPAVLSRTPPDVMRRPPTVGEHTEEVLAEVGYDRSQVQVMRKAGIV</sequence>
<dbReference type="EMBL" id="JACHWF010000005">
    <property type="protein sequence ID" value="MBB3009761.1"/>
    <property type="molecule type" value="Genomic_DNA"/>
</dbReference>
<comment type="caution">
    <text evidence="2">The sequence shown here is derived from an EMBL/GenBank/DDBJ whole genome shotgun (WGS) entry which is preliminary data.</text>
</comment>
<evidence type="ECO:0000313" key="3">
    <source>
        <dbReference type="Proteomes" id="UP000578036"/>
    </source>
</evidence>
<organism evidence="2 3">
    <name type="scientific">Cupriavidus alkaliphilus</name>
    <dbReference type="NCBI Taxonomy" id="942866"/>
    <lineage>
        <taxon>Bacteria</taxon>
        <taxon>Pseudomonadati</taxon>
        <taxon>Pseudomonadota</taxon>
        <taxon>Betaproteobacteria</taxon>
        <taxon>Burkholderiales</taxon>
        <taxon>Burkholderiaceae</taxon>
        <taxon>Cupriavidus</taxon>
    </lineage>
</organism>
<dbReference type="AlphaFoldDB" id="A0A7W4VDV2"/>
<dbReference type="Pfam" id="PF02515">
    <property type="entry name" value="CoA_transf_3"/>
    <property type="match status" value="1"/>
</dbReference>
<gene>
    <name evidence="2" type="ORF">FHX61_004434</name>
</gene>
<name>A0A7W4VDV2_9BURK</name>
<evidence type="ECO:0000256" key="1">
    <source>
        <dbReference type="ARBA" id="ARBA00022679"/>
    </source>
</evidence>
<dbReference type="PANTHER" id="PTHR48207:SF3">
    <property type="entry name" value="SUCCINATE--HYDROXYMETHYLGLUTARATE COA-TRANSFERASE"/>
    <property type="match status" value="1"/>
</dbReference>
<dbReference type="Gene3D" id="3.30.1540.10">
    <property type="entry name" value="formyl-coa transferase, domain 3"/>
    <property type="match status" value="1"/>
</dbReference>
<reference evidence="2 3" key="1">
    <citation type="submission" date="2020-08" db="EMBL/GenBank/DDBJ databases">
        <title>Genomic Encyclopedia of Type Strains, Phase IV (KMG-V): Genome sequencing to study the core and pangenomes of soil and plant-associated prokaryotes.</title>
        <authorList>
            <person name="Whitman W."/>
        </authorList>
    </citation>
    <scope>NUCLEOTIDE SEQUENCE [LARGE SCALE GENOMIC DNA]</scope>
    <source>
        <strain evidence="2 3">SLV-2362</strain>
    </source>
</reference>
<dbReference type="EC" id="2.8.3.16" evidence="2"/>
<dbReference type="PANTHER" id="PTHR48207">
    <property type="entry name" value="SUCCINATE--HYDROXYMETHYLGLUTARATE COA-TRANSFERASE"/>
    <property type="match status" value="1"/>
</dbReference>
<proteinExistence type="predicted"/>
<dbReference type="Proteomes" id="UP000578036">
    <property type="component" value="Unassembled WGS sequence"/>
</dbReference>
<accession>A0A7W4VDV2</accession>
<protein>
    <submittedName>
        <fullName evidence="2">Formyl-CoA transferase</fullName>
        <ecNumber evidence="2">2.8.3.16</ecNumber>
    </submittedName>
</protein>
<evidence type="ECO:0000313" key="2">
    <source>
        <dbReference type="EMBL" id="MBB3009761.1"/>
    </source>
</evidence>
<keyword evidence="3" id="KW-1185">Reference proteome</keyword>
<keyword evidence="1 2" id="KW-0808">Transferase</keyword>
<dbReference type="Gene3D" id="3.40.50.10540">
    <property type="entry name" value="Crotonobetainyl-coa:carnitine coa-transferase, domain 1"/>
    <property type="match status" value="1"/>
</dbReference>
<dbReference type="InterPro" id="IPR044855">
    <property type="entry name" value="CoA-Trfase_III_dom3_sf"/>
</dbReference>
<dbReference type="GO" id="GO:0033608">
    <property type="term" value="F:formyl-CoA transferase activity"/>
    <property type="evidence" value="ECO:0007669"/>
    <property type="project" value="UniProtKB-EC"/>
</dbReference>